<comment type="caution">
    <text evidence="2">The sequence shown here is derived from an EMBL/GenBank/DDBJ whole genome shotgun (WGS) entry which is preliminary data.</text>
</comment>
<evidence type="ECO:0000313" key="2">
    <source>
        <dbReference type="EMBL" id="MFC6888904.1"/>
    </source>
</evidence>
<dbReference type="AlphaFoldDB" id="A0ABD5UM40"/>
<accession>A0ABD5UM40</accession>
<dbReference type="Proteomes" id="UP001596333">
    <property type="component" value="Unassembled WGS sequence"/>
</dbReference>
<protein>
    <submittedName>
        <fullName evidence="2">Uncharacterized protein</fullName>
    </submittedName>
</protein>
<dbReference type="EMBL" id="JBHSXI010000009">
    <property type="protein sequence ID" value="MFC6888904.1"/>
    <property type="molecule type" value="Genomic_DNA"/>
</dbReference>
<keyword evidence="1" id="KW-0472">Membrane</keyword>
<proteinExistence type="predicted"/>
<keyword evidence="1" id="KW-0812">Transmembrane</keyword>
<evidence type="ECO:0000256" key="1">
    <source>
        <dbReference type="SAM" id="Phobius"/>
    </source>
</evidence>
<reference evidence="2 3" key="1">
    <citation type="journal article" date="2019" name="Int. J. Syst. Evol. Microbiol.">
        <title>The Global Catalogue of Microorganisms (GCM) 10K type strain sequencing project: providing services to taxonomists for standard genome sequencing and annotation.</title>
        <authorList>
            <consortium name="The Broad Institute Genomics Platform"/>
            <consortium name="The Broad Institute Genome Sequencing Center for Infectious Disease"/>
            <person name="Wu L."/>
            <person name="Ma J."/>
        </authorList>
    </citation>
    <scope>NUCLEOTIDE SEQUENCE [LARGE SCALE GENOMIC DNA]</scope>
    <source>
        <strain evidence="2 3">Y73</strain>
    </source>
</reference>
<gene>
    <name evidence="2" type="ORF">ACFQEY_07765</name>
</gene>
<feature type="transmembrane region" description="Helical" evidence="1">
    <location>
        <begin position="38"/>
        <end position="57"/>
    </location>
</feature>
<keyword evidence="1" id="KW-1133">Transmembrane helix</keyword>
<evidence type="ECO:0000313" key="3">
    <source>
        <dbReference type="Proteomes" id="UP001596333"/>
    </source>
</evidence>
<organism evidence="2 3">
    <name type="scientific">Halorubrum trueperi</name>
    <dbReference type="NCBI Taxonomy" id="2004704"/>
    <lineage>
        <taxon>Archaea</taxon>
        <taxon>Methanobacteriati</taxon>
        <taxon>Methanobacteriota</taxon>
        <taxon>Stenosarchaea group</taxon>
        <taxon>Halobacteria</taxon>
        <taxon>Halobacteriales</taxon>
        <taxon>Haloferacaceae</taxon>
        <taxon>Halorubrum</taxon>
    </lineage>
</organism>
<feature type="transmembrane region" description="Helical" evidence="1">
    <location>
        <begin position="12"/>
        <end position="32"/>
    </location>
</feature>
<keyword evidence="3" id="KW-1185">Reference proteome</keyword>
<name>A0ABD5UM40_9EURY</name>
<dbReference type="RefSeq" id="WP_379766758.1">
    <property type="nucleotide sequence ID" value="NZ_JBHSXI010000009.1"/>
</dbReference>
<sequence length="63" mass="6442">MTDSDADSIAPTIASVVVAFALVTLVAGYLLGANWTQAVLVGGFASVVAATSAWLTARREDDD</sequence>